<keyword evidence="2" id="KW-1185">Reference proteome</keyword>
<evidence type="ECO:0000313" key="1">
    <source>
        <dbReference type="EMBL" id="RDY22344.1"/>
    </source>
</evidence>
<reference evidence="1 2" key="1">
    <citation type="journal article" date="2016" name="Genome Announc.">
        <title>Draft Genome Sequence of Criibacterium bergeronii gen. nov., sp. nov., Strain CCRI-22567T, Isolated from a Vaginal Sample from a Woman with Bacterial Vaginosis.</title>
        <authorList>
            <person name="Maheux A.F."/>
            <person name="Berube E."/>
            <person name="Boudreau D.K."/>
            <person name="Raymond F."/>
            <person name="Corbeil J."/>
            <person name="Roy P.H."/>
            <person name="Boissinot M."/>
            <person name="Omar R.F."/>
        </authorList>
    </citation>
    <scope>NUCLEOTIDE SEQUENCE [LARGE SCALE GENOMIC DNA]</scope>
    <source>
        <strain evidence="1 2">CCRI-22567</strain>
    </source>
</reference>
<evidence type="ECO:0008006" key="3">
    <source>
        <dbReference type="Google" id="ProtNLM"/>
    </source>
</evidence>
<proteinExistence type="predicted"/>
<organism evidence="1 2">
    <name type="scientific">Criibacterium bergeronii</name>
    <dbReference type="NCBI Taxonomy" id="1871336"/>
    <lineage>
        <taxon>Bacteria</taxon>
        <taxon>Bacillati</taxon>
        <taxon>Bacillota</taxon>
        <taxon>Clostridia</taxon>
        <taxon>Peptostreptococcales</taxon>
        <taxon>Filifactoraceae</taxon>
        <taxon>Criibacterium</taxon>
    </lineage>
</organism>
<comment type="caution">
    <text evidence="1">The sequence shown here is derived from an EMBL/GenBank/DDBJ whole genome shotgun (WGS) entry which is preliminary data.</text>
</comment>
<protein>
    <recommendedName>
        <fullName evidence="3">Lipoprotein</fullName>
    </recommendedName>
</protein>
<evidence type="ECO:0000313" key="2">
    <source>
        <dbReference type="Proteomes" id="UP000093352"/>
    </source>
</evidence>
<accession>A0A371IPC7</accession>
<gene>
    <name evidence="1" type="ORF">BBG48_001105</name>
</gene>
<name>A0A371IPC7_9FIRM</name>
<dbReference type="AlphaFoldDB" id="A0A371IPC7"/>
<dbReference type="RefSeq" id="WP_068911764.1">
    <property type="nucleotide sequence ID" value="NZ_MBEW02000001.1"/>
</dbReference>
<dbReference type="PROSITE" id="PS51257">
    <property type="entry name" value="PROKAR_LIPOPROTEIN"/>
    <property type="match status" value="1"/>
</dbReference>
<dbReference type="EMBL" id="MBEW02000001">
    <property type="protein sequence ID" value="RDY22344.1"/>
    <property type="molecule type" value="Genomic_DNA"/>
</dbReference>
<dbReference type="Proteomes" id="UP000093352">
    <property type="component" value="Unassembled WGS sequence"/>
</dbReference>
<dbReference type="STRING" id="1871336.BBG48_01375"/>
<sequence>MKNILSIALVIVYLIGLSACGNQNDKVNKNMYIEPAQLSQTEEDIGELLGLNENRMIYDFVLQDGVQTMKKSTYVLADGKWEVLSSEVGEFKDTKGRIALGFDYIADGVWTATQSENQKGKTSYKPMEAEDLGNLGVATTKLNDKSEIVYDKEIPVALQVMTSKNEIYSESVSGFFEPNKLEEKEYEHVYAITLLFSQKSNAELEKQTEGNQ</sequence>